<keyword evidence="3" id="KW-1185">Reference proteome</keyword>
<evidence type="ECO:0000313" key="2">
    <source>
        <dbReference type="EMBL" id="CAB0043778.1"/>
    </source>
</evidence>
<dbReference type="EMBL" id="CADCXV010001348">
    <property type="protein sequence ID" value="CAB0043778.1"/>
    <property type="molecule type" value="Genomic_DNA"/>
</dbReference>
<evidence type="ECO:0000313" key="3">
    <source>
        <dbReference type="Proteomes" id="UP000479190"/>
    </source>
</evidence>
<protein>
    <submittedName>
        <fullName evidence="2">Uncharacterized protein</fullName>
    </submittedName>
</protein>
<organism evidence="2 3">
    <name type="scientific">Trichogramma brassicae</name>
    <dbReference type="NCBI Taxonomy" id="86971"/>
    <lineage>
        <taxon>Eukaryota</taxon>
        <taxon>Metazoa</taxon>
        <taxon>Ecdysozoa</taxon>
        <taxon>Arthropoda</taxon>
        <taxon>Hexapoda</taxon>
        <taxon>Insecta</taxon>
        <taxon>Pterygota</taxon>
        <taxon>Neoptera</taxon>
        <taxon>Endopterygota</taxon>
        <taxon>Hymenoptera</taxon>
        <taxon>Apocrita</taxon>
        <taxon>Proctotrupomorpha</taxon>
        <taxon>Chalcidoidea</taxon>
        <taxon>Trichogrammatidae</taxon>
        <taxon>Trichogramma</taxon>
    </lineage>
</organism>
<sequence>MSEKKSIESCVLLQSTTYPLNASCTKMGTVGLEFRNGEYKPAVQVSNAQNLYKGIVLDRDAWEMIRSNIHKMIVYTYQYSQDDQVVNTPERAEINGYSLEYTTAYKLKSVQLTRNIFEPVTEKCMSVKQNIDSGAASSKDTTPPQLENVKHVPPQSNSPPGSVLETDHAGVQLANGRGRTPLLHAWLKNTVTAGIWIPGARVPPNRVSKETMKVVVFHRRCCHLPLMLHLSCLLTVPD</sequence>
<gene>
    <name evidence="2" type="ORF">TBRA_LOCUS15366</name>
</gene>
<name>A0A6H5J103_9HYME</name>
<dbReference type="OrthoDB" id="10518892at2759"/>
<dbReference type="AlphaFoldDB" id="A0A6H5J103"/>
<reference evidence="2 3" key="1">
    <citation type="submission" date="2020-02" db="EMBL/GenBank/DDBJ databases">
        <authorList>
            <person name="Ferguson B K."/>
        </authorList>
    </citation>
    <scope>NUCLEOTIDE SEQUENCE [LARGE SCALE GENOMIC DNA]</scope>
</reference>
<feature type="region of interest" description="Disordered" evidence="1">
    <location>
        <begin position="133"/>
        <end position="166"/>
    </location>
</feature>
<dbReference type="Proteomes" id="UP000479190">
    <property type="component" value="Unassembled WGS sequence"/>
</dbReference>
<evidence type="ECO:0000256" key="1">
    <source>
        <dbReference type="SAM" id="MobiDB-lite"/>
    </source>
</evidence>
<feature type="compositionally biased region" description="Polar residues" evidence="1">
    <location>
        <begin position="133"/>
        <end position="145"/>
    </location>
</feature>
<accession>A0A6H5J103</accession>
<proteinExistence type="predicted"/>